<reference evidence="2 3" key="1">
    <citation type="journal article" date="2018" name="Front. Plant Sci.">
        <title>Red Clover (Trifolium pratense) and Zigzag Clover (T. medium) - A Picture of Genomic Similarities and Differences.</title>
        <authorList>
            <person name="Dluhosova J."/>
            <person name="Istvanek J."/>
            <person name="Nedelnik J."/>
            <person name="Repkova J."/>
        </authorList>
    </citation>
    <scope>NUCLEOTIDE SEQUENCE [LARGE SCALE GENOMIC DNA]</scope>
    <source>
        <strain evidence="3">cv. 10/8</strain>
        <tissue evidence="2">Leaf</tissue>
    </source>
</reference>
<dbReference type="AlphaFoldDB" id="A0A392W2Q8"/>
<feature type="non-terminal residue" evidence="2">
    <location>
        <position position="1"/>
    </location>
</feature>
<proteinExistence type="predicted"/>
<keyword evidence="3" id="KW-1185">Reference proteome</keyword>
<protein>
    <submittedName>
        <fullName evidence="2">Uncharacterized protein</fullName>
    </submittedName>
</protein>
<comment type="caution">
    <text evidence="2">The sequence shown here is derived from an EMBL/GenBank/DDBJ whole genome shotgun (WGS) entry which is preliminary data.</text>
</comment>
<accession>A0A392W2Q8</accession>
<dbReference type="EMBL" id="LXQA011360407">
    <property type="protein sequence ID" value="MCI94577.1"/>
    <property type="molecule type" value="Genomic_DNA"/>
</dbReference>
<organism evidence="2 3">
    <name type="scientific">Trifolium medium</name>
    <dbReference type="NCBI Taxonomy" id="97028"/>
    <lineage>
        <taxon>Eukaryota</taxon>
        <taxon>Viridiplantae</taxon>
        <taxon>Streptophyta</taxon>
        <taxon>Embryophyta</taxon>
        <taxon>Tracheophyta</taxon>
        <taxon>Spermatophyta</taxon>
        <taxon>Magnoliopsida</taxon>
        <taxon>eudicotyledons</taxon>
        <taxon>Gunneridae</taxon>
        <taxon>Pentapetalae</taxon>
        <taxon>rosids</taxon>
        <taxon>fabids</taxon>
        <taxon>Fabales</taxon>
        <taxon>Fabaceae</taxon>
        <taxon>Papilionoideae</taxon>
        <taxon>50 kb inversion clade</taxon>
        <taxon>NPAAA clade</taxon>
        <taxon>Hologalegina</taxon>
        <taxon>IRL clade</taxon>
        <taxon>Trifolieae</taxon>
        <taxon>Trifolium</taxon>
    </lineage>
</organism>
<evidence type="ECO:0000256" key="1">
    <source>
        <dbReference type="SAM" id="MobiDB-lite"/>
    </source>
</evidence>
<evidence type="ECO:0000313" key="2">
    <source>
        <dbReference type="EMBL" id="MCI94577.1"/>
    </source>
</evidence>
<evidence type="ECO:0000313" key="3">
    <source>
        <dbReference type="Proteomes" id="UP000265520"/>
    </source>
</evidence>
<sequence>ATTTIEDDPVDYLQDDEIDGEEVSLEDVEDQENDDE</sequence>
<feature type="region of interest" description="Disordered" evidence="1">
    <location>
        <begin position="1"/>
        <end position="36"/>
    </location>
</feature>
<name>A0A392W2Q8_9FABA</name>
<dbReference type="Proteomes" id="UP000265520">
    <property type="component" value="Unassembled WGS sequence"/>
</dbReference>